<reference evidence="4" key="1">
    <citation type="submission" date="2017-05" db="EMBL/GenBank/DDBJ databases">
        <authorList>
            <person name="Sharma S."/>
            <person name="Sidhu C."/>
            <person name="Pinnaka A.K."/>
        </authorList>
    </citation>
    <scope>NUCLEOTIDE SEQUENCE [LARGE SCALE GENOMIC DNA]</scope>
    <source>
        <strain evidence="4">AK93</strain>
    </source>
</reference>
<dbReference type="InterPro" id="IPR041677">
    <property type="entry name" value="DNA2/NAM7_AAA_11"/>
</dbReference>
<gene>
    <name evidence="3" type="ORF">CAL65_22245</name>
</gene>
<sequence>MASNDETLRNLIAYFRDCLLADGGERQLLDVFGRDEREPFLFPCAPESWVPVEPLKLPADYAERLIALLRVQRQERELAIGTCLVSGPAPENKGRARQVRAPLFLFEPELLQRDGEYAVRAQPDTLRLNPTALAALGLSPEQLGHQHALEDGILRHALAQAERQGHSPTANGYPAWRSGQAARWSATGVVWAAKRSQLARSVAYELDELSSTATPLAAPVRQLLGAPAERSPRVRQSAPETLPISLTLSQERALQNAARETISVINGPPGTGKTFTIAAQTIDRVLRQERVLIVCSNEHAADVVRGKLAEAFGAAQGLIVRAGRGDYRSKLLSDLDALLAGEADTRQTEAPAKLAAELQTLARRYRRSEHQFQKALATAEKEGAIWRNGQASNPWHRLRAWWLHLTLSRRPLLAQRWQALQEQVAAHQQRARHYLEALANDNLHRLLRDKRRQLTALTTALRSRASGHRESRFEALDWDVLTQAFPVWVVSAQTLHRVLPPTPELFELAIIDEATQCSLPLALPALQRARRAVIVGDPKQLRHFSFVSRDRQRRLAGKHQVDAAPVDLNYRERSLLDYGLEAVSSGEAIVLLDEHFRSRPELIAFSNERFYNSRLKVLTHLKANRGDLPIEVIDCPVRQENEVNAAEIDTLLARLEQLIQDASELPDHECPSIGVLAFFRATAAVLERELLERYPLGTLSRHDIRVGTPYAFQGEERDLMLIATGVYPGRAAAAWNYLNRADVFNVAVTRARYRQILFMPKAALEDTGPNLLADYVEHAQTTAVRQDTRVPAHDAMRRELIAALEAWGAQCRPDYCFAGQQLDLLVLYQGRALAVDTIGSDASAGEAWEWERYRLLERAGLIILPIGFTAWQVRRDAVLEQLRQALGMTHSHSETESAGPALSLRWRLQELNAPSLLELLDALERHYRQAVRWLGERFEASELTYDRYRSSIDRLRQAALDELQGACLLLESLRDLGPGADDPRLRTEVDSRMDSGRAAVASMERLAQELAVLRTEDSGLDAALADVARLAERVHRYGKPSPRPREHSTDTP</sequence>
<evidence type="ECO:0000259" key="2">
    <source>
        <dbReference type="Pfam" id="PF13087"/>
    </source>
</evidence>
<dbReference type="Pfam" id="PF13087">
    <property type="entry name" value="AAA_12"/>
    <property type="match status" value="1"/>
</dbReference>
<dbReference type="PANTHER" id="PTHR10887:SF495">
    <property type="entry name" value="HELICASE SENATAXIN ISOFORM X1-RELATED"/>
    <property type="match status" value="1"/>
</dbReference>
<dbReference type="InterPro" id="IPR047187">
    <property type="entry name" value="SF1_C_Upf1"/>
</dbReference>
<dbReference type="AlphaFoldDB" id="A0A3E0WHX3"/>
<dbReference type="SUPFAM" id="SSF52540">
    <property type="entry name" value="P-loop containing nucleoside triphosphate hydrolases"/>
    <property type="match status" value="1"/>
</dbReference>
<dbReference type="InterPro" id="IPR027417">
    <property type="entry name" value="P-loop_NTPase"/>
</dbReference>
<accession>A0A3E0WHX3</accession>
<dbReference type="InterPro" id="IPR041679">
    <property type="entry name" value="DNA2/NAM7-like_C"/>
</dbReference>
<dbReference type="EMBL" id="NFZW01000048">
    <property type="protein sequence ID" value="RFA31566.1"/>
    <property type="molecule type" value="Genomic_DNA"/>
</dbReference>
<dbReference type="Gene3D" id="3.40.50.300">
    <property type="entry name" value="P-loop containing nucleotide triphosphate hydrolases"/>
    <property type="match status" value="2"/>
</dbReference>
<dbReference type="InterPro" id="IPR045055">
    <property type="entry name" value="DNA2/NAM7-like"/>
</dbReference>
<evidence type="ECO:0000313" key="4">
    <source>
        <dbReference type="Proteomes" id="UP000256763"/>
    </source>
</evidence>
<comment type="caution">
    <text evidence="3">The sequence shown here is derived from an EMBL/GenBank/DDBJ whole genome shotgun (WGS) entry which is preliminary data.</text>
</comment>
<evidence type="ECO:0000259" key="1">
    <source>
        <dbReference type="Pfam" id="PF13086"/>
    </source>
</evidence>
<protein>
    <submittedName>
        <fullName evidence="3">Uncharacterized protein</fullName>
    </submittedName>
</protein>
<feature type="domain" description="DNA2/NAM7 helicase helicase" evidence="1">
    <location>
        <begin position="248"/>
        <end position="542"/>
    </location>
</feature>
<dbReference type="Proteomes" id="UP000256763">
    <property type="component" value="Unassembled WGS sequence"/>
</dbReference>
<dbReference type="CDD" id="cd18808">
    <property type="entry name" value="SF1_C_Upf1"/>
    <property type="match status" value="1"/>
</dbReference>
<proteinExistence type="predicted"/>
<keyword evidence="4" id="KW-1185">Reference proteome</keyword>
<name>A0A3E0WHX3_9GAMM</name>
<feature type="domain" description="DNA2/NAM7 helicase-like C-terminal" evidence="2">
    <location>
        <begin position="586"/>
        <end position="756"/>
    </location>
</feature>
<dbReference type="PANTHER" id="PTHR10887">
    <property type="entry name" value="DNA2/NAM7 HELICASE FAMILY"/>
    <property type="match status" value="1"/>
</dbReference>
<dbReference type="RefSeq" id="WP_116304307.1">
    <property type="nucleotide sequence ID" value="NZ_NFZV01000052.1"/>
</dbReference>
<dbReference type="Pfam" id="PF13086">
    <property type="entry name" value="AAA_11"/>
    <property type="match status" value="1"/>
</dbReference>
<dbReference type="GO" id="GO:0004386">
    <property type="term" value="F:helicase activity"/>
    <property type="evidence" value="ECO:0007669"/>
    <property type="project" value="InterPro"/>
</dbReference>
<evidence type="ECO:0000313" key="3">
    <source>
        <dbReference type="EMBL" id="RFA31566.1"/>
    </source>
</evidence>
<dbReference type="OrthoDB" id="9757917at2"/>
<organism evidence="3 4">
    <name type="scientific">Alkalilimnicola ehrlichii</name>
    <dbReference type="NCBI Taxonomy" id="351052"/>
    <lineage>
        <taxon>Bacteria</taxon>
        <taxon>Pseudomonadati</taxon>
        <taxon>Pseudomonadota</taxon>
        <taxon>Gammaproteobacteria</taxon>
        <taxon>Chromatiales</taxon>
        <taxon>Ectothiorhodospiraceae</taxon>
        <taxon>Alkalilimnicola</taxon>
    </lineage>
</organism>